<dbReference type="Proteomes" id="UP000430202">
    <property type="component" value="Unassembled WGS sequence"/>
</dbReference>
<organism evidence="1 2">
    <name type="scientific">Maribacter litoralis</name>
    <dbReference type="NCBI Taxonomy" id="2059726"/>
    <lineage>
        <taxon>Bacteria</taxon>
        <taxon>Pseudomonadati</taxon>
        <taxon>Bacteroidota</taxon>
        <taxon>Flavobacteriia</taxon>
        <taxon>Flavobacteriales</taxon>
        <taxon>Flavobacteriaceae</taxon>
        <taxon>Maribacter</taxon>
    </lineage>
</organism>
<dbReference type="RefSeq" id="WP_159303206.1">
    <property type="nucleotide sequence ID" value="NZ_LR733271.1"/>
</dbReference>
<proteinExistence type="predicted"/>
<keyword evidence="2" id="KW-1185">Reference proteome</keyword>
<evidence type="ECO:0000313" key="2">
    <source>
        <dbReference type="Proteomes" id="UP000430202"/>
    </source>
</evidence>
<sequence>MNFNWILGDNDDKSFHKLCIDIEYELRPKIVKFLIANNECIEGCTDFSCFHFDVDFQSRSISVSQLTPAKYRNAIKARLEREITF</sequence>
<gene>
    <name evidence="1" type="ORF">MARI151_40025</name>
</gene>
<dbReference type="EMBL" id="CABWLR010000004">
    <property type="protein sequence ID" value="VXB83650.1"/>
    <property type="molecule type" value="Genomic_DNA"/>
</dbReference>
<protein>
    <submittedName>
        <fullName evidence="1">Uncharacterized protein</fullName>
    </submittedName>
</protein>
<reference evidence="1 2" key="1">
    <citation type="submission" date="2019-10" db="EMBL/GenBank/DDBJ databases">
        <authorList>
            <person name="Karimi E."/>
        </authorList>
    </citation>
    <scope>NUCLEOTIDE SEQUENCE [LARGE SCALE GENOMIC DNA]</scope>
    <source>
        <strain evidence="1">Maribacter sp. 151</strain>
    </source>
</reference>
<name>A0A653TU08_9FLAO</name>
<evidence type="ECO:0000313" key="1">
    <source>
        <dbReference type="EMBL" id="VXB83650.1"/>
    </source>
</evidence>
<dbReference type="AlphaFoldDB" id="A0A653TU08"/>
<accession>A0A653TU08</accession>